<accession>A0A974S8M4</accession>
<evidence type="ECO:0000256" key="5">
    <source>
        <dbReference type="ARBA" id="ARBA00022729"/>
    </source>
</evidence>
<dbReference type="GO" id="GO:0044718">
    <property type="term" value="P:siderophore transmembrane transport"/>
    <property type="evidence" value="ECO:0007669"/>
    <property type="project" value="TreeGrafter"/>
</dbReference>
<evidence type="ECO:0000256" key="3">
    <source>
        <dbReference type="ARBA" id="ARBA00022452"/>
    </source>
</evidence>
<sequence length="319" mass="34173">MNKLDSRATPLHYQNTIAVAKVQDLIKIGTAHTLRLGLEYRDNKVNTTPVEGAEVGYSVWAPSVMWNWVINPKVSVTSAVRFDSLTLRRSGTFPAGMPRNRNSDWDRSIEEVSLNLGAVFAATDRDTFRATYARGVQAPTLVELGSRQVFPTTAPPVGVATVGNPTLQPAIVTSYELTYERALPELNARIGVKAFAQRTEDVKSGVSKFQIDVPATATTYAALTYLNIGDSEMKGSNCQPPANFRRASAGAPTPPIPTSPTRPSPVTALCAAWWPSATPAPSIAATWPLAGPTEAGRRTAICIASPSSTPIPATRPSSR</sequence>
<dbReference type="GO" id="GO:0015344">
    <property type="term" value="F:siderophore uptake transmembrane transporter activity"/>
    <property type="evidence" value="ECO:0007669"/>
    <property type="project" value="TreeGrafter"/>
</dbReference>
<keyword evidence="11" id="KW-0675">Receptor</keyword>
<dbReference type="PANTHER" id="PTHR30069">
    <property type="entry name" value="TONB-DEPENDENT OUTER MEMBRANE RECEPTOR"/>
    <property type="match status" value="1"/>
</dbReference>
<name>A0A974S8M4_9CAUL</name>
<dbReference type="InterPro" id="IPR000531">
    <property type="entry name" value="Beta-barrel_TonB"/>
</dbReference>
<keyword evidence="7" id="KW-0472">Membrane</keyword>
<feature type="domain" description="TonB-dependent receptor-like beta-barrel" evidence="10">
    <location>
        <begin position="28"/>
        <end position="235"/>
    </location>
</feature>
<proteinExistence type="predicted"/>
<feature type="region of interest" description="Disordered" evidence="9">
    <location>
        <begin position="239"/>
        <end position="262"/>
    </location>
</feature>
<comment type="subcellular location">
    <subcellularLocation>
        <location evidence="1">Cell outer membrane</location>
        <topology evidence="1">Multi-pass membrane protein</topology>
    </subcellularLocation>
</comment>
<dbReference type="AlphaFoldDB" id="A0A974S8M4"/>
<keyword evidence="8" id="KW-0998">Cell outer membrane</keyword>
<evidence type="ECO:0000259" key="10">
    <source>
        <dbReference type="Pfam" id="PF00593"/>
    </source>
</evidence>
<dbReference type="GO" id="GO:0009279">
    <property type="term" value="C:cell outer membrane"/>
    <property type="evidence" value="ECO:0007669"/>
    <property type="project" value="UniProtKB-SubCell"/>
</dbReference>
<dbReference type="InterPro" id="IPR039426">
    <property type="entry name" value="TonB-dep_rcpt-like"/>
</dbReference>
<evidence type="ECO:0000256" key="2">
    <source>
        <dbReference type="ARBA" id="ARBA00022448"/>
    </source>
</evidence>
<dbReference type="EMBL" id="CP068570">
    <property type="protein sequence ID" value="QQZ50569.1"/>
    <property type="molecule type" value="Genomic_DNA"/>
</dbReference>
<organism evidence="11">
    <name type="scientific">Phenylobacterium glaciei</name>
    <dbReference type="NCBI Taxonomy" id="2803784"/>
    <lineage>
        <taxon>Bacteria</taxon>
        <taxon>Pseudomonadati</taxon>
        <taxon>Pseudomonadota</taxon>
        <taxon>Alphaproteobacteria</taxon>
        <taxon>Caulobacterales</taxon>
        <taxon>Caulobacteraceae</taxon>
        <taxon>Phenylobacterium</taxon>
    </lineage>
</organism>
<dbReference type="SUPFAM" id="SSF56935">
    <property type="entry name" value="Porins"/>
    <property type="match status" value="1"/>
</dbReference>
<evidence type="ECO:0000256" key="6">
    <source>
        <dbReference type="ARBA" id="ARBA00023077"/>
    </source>
</evidence>
<gene>
    <name evidence="11" type="ORF">JKL49_03245</name>
</gene>
<dbReference type="Pfam" id="PF00593">
    <property type="entry name" value="TonB_dep_Rec_b-barrel"/>
    <property type="match status" value="1"/>
</dbReference>
<dbReference type="InterPro" id="IPR036942">
    <property type="entry name" value="Beta-barrel_TonB_sf"/>
</dbReference>
<keyword evidence="4" id="KW-0812">Transmembrane</keyword>
<evidence type="ECO:0000313" key="11">
    <source>
        <dbReference type="EMBL" id="QQZ50569.1"/>
    </source>
</evidence>
<reference evidence="11" key="1">
    <citation type="submission" date="2021-01" db="EMBL/GenBank/DDBJ databases">
        <title>Genome sequence of Phenylobacterium sp. 20VBR1 isolated from a valley glaceir, Ny-Alesund, Svalbard.</title>
        <authorList>
            <person name="Thomas F.A."/>
            <person name="Krishnan K.P."/>
            <person name="Sinha R.K."/>
        </authorList>
    </citation>
    <scope>NUCLEOTIDE SEQUENCE</scope>
    <source>
        <strain evidence="11">20VBR1</strain>
    </source>
</reference>
<evidence type="ECO:0000256" key="1">
    <source>
        <dbReference type="ARBA" id="ARBA00004571"/>
    </source>
</evidence>
<keyword evidence="3" id="KW-1134">Transmembrane beta strand</keyword>
<feature type="compositionally biased region" description="Pro residues" evidence="9">
    <location>
        <begin position="252"/>
        <end position="262"/>
    </location>
</feature>
<protein>
    <submittedName>
        <fullName evidence="11">TonB-dependent receptor</fullName>
    </submittedName>
</protein>
<evidence type="ECO:0000256" key="9">
    <source>
        <dbReference type="SAM" id="MobiDB-lite"/>
    </source>
</evidence>
<evidence type="ECO:0000256" key="8">
    <source>
        <dbReference type="ARBA" id="ARBA00023237"/>
    </source>
</evidence>
<dbReference type="Gene3D" id="2.40.170.20">
    <property type="entry name" value="TonB-dependent receptor, beta-barrel domain"/>
    <property type="match status" value="1"/>
</dbReference>
<evidence type="ECO:0000256" key="4">
    <source>
        <dbReference type="ARBA" id="ARBA00022692"/>
    </source>
</evidence>
<keyword evidence="5" id="KW-0732">Signal</keyword>
<dbReference type="PANTHER" id="PTHR30069:SF53">
    <property type="entry name" value="COLICIN I RECEPTOR-RELATED"/>
    <property type="match status" value="1"/>
</dbReference>
<keyword evidence="6" id="KW-0798">TonB box</keyword>
<evidence type="ECO:0000256" key="7">
    <source>
        <dbReference type="ARBA" id="ARBA00023136"/>
    </source>
</evidence>
<keyword evidence="2" id="KW-0813">Transport</keyword>